<proteinExistence type="inferred from homology"/>
<dbReference type="AlphaFoldDB" id="A0A1S7SG86"/>
<keyword evidence="3 7" id="KW-0808">Transferase</keyword>
<dbReference type="CDD" id="cd11355">
    <property type="entry name" value="AmyAc_Sucrose_phosphorylase"/>
    <property type="match status" value="1"/>
</dbReference>
<dbReference type="PANTHER" id="PTHR38784:SF1">
    <property type="entry name" value="SUCROSE PHOSPHORYLASE"/>
    <property type="match status" value="1"/>
</dbReference>
<protein>
    <submittedName>
        <fullName evidence="7">Sucrose phosphorylase</fullName>
        <ecNumber evidence="7">2.4.1.7</ecNumber>
    </submittedName>
</protein>
<evidence type="ECO:0000256" key="4">
    <source>
        <dbReference type="PIRSR" id="PIRSR003059-1"/>
    </source>
</evidence>
<dbReference type="Proteomes" id="UP000191897">
    <property type="component" value="Unassembled WGS sequence"/>
</dbReference>
<dbReference type="SUPFAM" id="SSF51445">
    <property type="entry name" value="(Trans)glycosidases"/>
    <property type="match status" value="1"/>
</dbReference>
<evidence type="ECO:0000256" key="2">
    <source>
        <dbReference type="ARBA" id="ARBA00022676"/>
    </source>
</evidence>
<dbReference type="Gene3D" id="3.90.400.10">
    <property type="entry name" value="Oligo-1,6-glucosidase, Domain 2"/>
    <property type="match status" value="1"/>
</dbReference>
<dbReference type="Pfam" id="PF00128">
    <property type="entry name" value="Alpha-amylase"/>
    <property type="match status" value="1"/>
</dbReference>
<dbReference type="PANTHER" id="PTHR38784">
    <property type="entry name" value="SUCROSE PHOSPHORYLASE"/>
    <property type="match status" value="1"/>
</dbReference>
<feature type="binding site" evidence="5">
    <location>
        <begin position="355"/>
        <end position="358"/>
    </location>
    <ligand>
        <name>substrate</name>
    </ligand>
</feature>
<dbReference type="EC" id="2.4.1.7" evidence="7"/>
<dbReference type="InterPro" id="IPR016377">
    <property type="entry name" value="Sucrose_GGa_phosphorylase-rel"/>
</dbReference>
<dbReference type="Gene3D" id="3.20.20.80">
    <property type="entry name" value="Glycosidases"/>
    <property type="match status" value="1"/>
</dbReference>
<keyword evidence="2 7" id="KW-0328">Glycosyltransferase</keyword>
<feature type="active site" description="Proton donor" evidence="4">
    <location>
        <position position="247"/>
    </location>
</feature>
<dbReference type="GO" id="GO:0005975">
    <property type="term" value="P:carbohydrate metabolic process"/>
    <property type="evidence" value="ECO:0007669"/>
    <property type="project" value="InterPro"/>
</dbReference>
<feature type="binding site" evidence="5">
    <location>
        <position position="102"/>
    </location>
    <ligand>
        <name>substrate</name>
    </ligand>
</feature>
<evidence type="ECO:0000256" key="3">
    <source>
        <dbReference type="ARBA" id="ARBA00022679"/>
    </source>
</evidence>
<feature type="binding site" evidence="5">
    <location>
        <position position="247"/>
    </location>
    <ligand>
        <name>substrate</name>
    </ligand>
</feature>
<dbReference type="GO" id="GO:0009018">
    <property type="term" value="F:sucrose phosphorylase activity"/>
    <property type="evidence" value="ECO:0007669"/>
    <property type="project" value="UniProtKB-EC"/>
</dbReference>
<evidence type="ECO:0000313" key="7">
    <source>
        <dbReference type="EMBL" id="CUX68724.1"/>
    </source>
</evidence>
<dbReference type="EMBL" id="FBWC01000045">
    <property type="protein sequence ID" value="CUX68724.1"/>
    <property type="molecule type" value="Genomic_DNA"/>
</dbReference>
<evidence type="ECO:0000313" key="8">
    <source>
        <dbReference type="Proteomes" id="UP000191897"/>
    </source>
</evidence>
<feature type="binding site" evidence="5">
    <location>
        <begin position="304"/>
        <end position="305"/>
    </location>
    <ligand>
        <name>substrate</name>
    </ligand>
</feature>
<name>A0A1S7SG86_AGRTU</name>
<evidence type="ECO:0000259" key="6">
    <source>
        <dbReference type="SMART" id="SM00642"/>
    </source>
</evidence>
<dbReference type="InterPro" id="IPR022527">
    <property type="entry name" value="Sucrose_phospho"/>
</dbReference>
<dbReference type="InterPro" id="IPR045857">
    <property type="entry name" value="O16G_dom_2"/>
</dbReference>
<comment type="similarity">
    <text evidence="1">Belongs to the glycosyl hydrolase 13 family. Sucrose phosphorylase subfamily.</text>
</comment>
<feature type="binding site" evidence="5">
    <location>
        <begin position="205"/>
        <end position="207"/>
    </location>
    <ligand>
        <name>substrate</name>
    </ligand>
</feature>
<feature type="domain" description="Glycosyl hydrolase family 13 catalytic" evidence="6">
    <location>
        <begin position="20"/>
        <end position="443"/>
    </location>
</feature>
<dbReference type="InterPro" id="IPR006047">
    <property type="entry name" value="GH13_cat_dom"/>
</dbReference>
<gene>
    <name evidence="7" type="ORF">AGR4C_pc30067</name>
</gene>
<dbReference type="SMART" id="SM00642">
    <property type="entry name" value="Aamy"/>
    <property type="match status" value="1"/>
</dbReference>
<dbReference type="InterPro" id="IPR017853">
    <property type="entry name" value="GH"/>
</dbReference>
<organism evidence="7 8">
    <name type="scientific">Agrobacterium tumefaciens str. Kerr 14</name>
    <dbReference type="NCBI Taxonomy" id="1183424"/>
    <lineage>
        <taxon>Bacteria</taxon>
        <taxon>Pseudomonadati</taxon>
        <taxon>Pseudomonadota</taxon>
        <taxon>Alphaproteobacteria</taxon>
        <taxon>Hyphomicrobiales</taxon>
        <taxon>Rhizobiaceae</taxon>
        <taxon>Rhizobium/Agrobacterium group</taxon>
        <taxon>Agrobacterium</taxon>
        <taxon>Agrobacterium tumefaciens complex</taxon>
    </lineage>
</organism>
<sequence length="502" mass="55563">MRPPQWRAPDEEHRMKNSVQLITYVDRLSGGGFPELRALLDGRLQGLFGGVHALPFFNPIDGADAGFDPTDHTIVDPRLGSWDDVRALAGSVEIMADLIVNHVSAQSSWFQDFIAKGPDSEFADMFMTFGKVFPRGASEQDLLNIYRPRPGLPFSKATLADGSQRMLWTTFTPQQIDIDVHSAHGALYLETILDRFAGANVTAIRLDAAGYAIKKAGTSCFMIDETYAFLTKLAEKARYRGMEVLVEIHSYYRDQIEIAKKVDRVYDFALPPLILHSLFTGDATALARWLEISPRNAITVLDTHDGIGVIDVGAHGHGRAGLLEPQAIDHLVEEIHRRSEGQSRLATGAAASNLDLYQVNCTYYDALGRNDNDYLIARAIQFFAPGIPQVYYVGLLGGINDMELLGKTGVGRDINRHFYEDREIDLALETPLVKRLSDLIRFRNTHPAFNGSFKVEIDDTGSLVLSWNLDAEFAQLIVSFSQGEATITASGCNDFTFSGEIA</sequence>
<evidence type="ECO:0000256" key="1">
    <source>
        <dbReference type="ARBA" id="ARBA00008452"/>
    </source>
</evidence>
<evidence type="ECO:0000256" key="5">
    <source>
        <dbReference type="PIRSR" id="PIRSR003059-2"/>
    </source>
</evidence>
<dbReference type="PIRSF" id="PIRSF003059">
    <property type="entry name" value="Sucrose_phosphorylase"/>
    <property type="match status" value="1"/>
</dbReference>
<accession>A0A1S7SG86</accession>
<feature type="binding site" evidence="5">
    <location>
        <position position="64"/>
    </location>
    <ligand>
        <name>substrate</name>
    </ligand>
</feature>
<feature type="binding site" evidence="5">
    <location>
        <position position="412"/>
    </location>
    <ligand>
        <name>substrate</name>
    </ligand>
</feature>
<dbReference type="NCBIfam" id="TIGR03852">
    <property type="entry name" value="sucrose_gtfA"/>
    <property type="match status" value="1"/>
</dbReference>
<feature type="active site" description="Nucleophile" evidence="4">
    <location>
        <position position="207"/>
    </location>
</feature>
<reference evidence="7 8" key="1">
    <citation type="submission" date="2016-01" db="EMBL/GenBank/DDBJ databases">
        <authorList>
            <person name="Oliw E.H."/>
        </authorList>
    </citation>
    <scope>NUCLEOTIDE SEQUENCE [LARGE SCALE GENOMIC DNA]</scope>
    <source>
        <strain evidence="7 8">Kerr 14</strain>
    </source>
</reference>